<comment type="caution">
    <text evidence="1">The sequence shown here is derived from an EMBL/GenBank/DDBJ whole genome shotgun (WGS) entry which is preliminary data.</text>
</comment>
<dbReference type="RefSeq" id="WP_180029205.1">
    <property type="nucleotide sequence ID" value="NZ_JACCEW010000003.1"/>
</dbReference>
<dbReference type="GO" id="GO:0020037">
    <property type="term" value="F:heme binding"/>
    <property type="evidence" value="ECO:0007669"/>
    <property type="project" value="InterPro"/>
</dbReference>
<protein>
    <submittedName>
        <fullName evidence="1">Cytochrome C</fullName>
    </submittedName>
</protein>
<sequence>MVHSTAAYKDYMLQCAGCHRYDGTGVARNGVPSFRNSIGLLAALPQGRDYMIRVPGAAQSQLSNAELANVLNWAVMQFSPGQAGLGFRLFTATEVGASRQQRFDDVARVRRALAARIAESGHHLAPYTFGKNE</sequence>
<keyword evidence="2" id="KW-1185">Reference proteome</keyword>
<gene>
    <name evidence="1" type="ORF">H0A68_10580</name>
</gene>
<dbReference type="Proteomes" id="UP000580517">
    <property type="component" value="Unassembled WGS sequence"/>
</dbReference>
<proteinExistence type="predicted"/>
<evidence type="ECO:0000313" key="1">
    <source>
        <dbReference type="EMBL" id="NYT37318.1"/>
    </source>
</evidence>
<organism evidence="1 2">
    <name type="scientific">Allopusillimonas soli</name>
    <dbReference type="NCBI Taxonomy" id="659016"/>
    <lineage>
        <taxon>Bacteria</taxon>
        <taxon>Pseudomonadati</taxon>
        <taxon>Pseudomonadota</taxon>
        <taxon>Betaproteobacteria</taxon>
        <taxon>Burkholderiales</taxon>
        <taxon>Alcaligenaceae</taxon>
        <taxon>Allopusillimonas</taxon>
    </lineage>
</organism>
<dbReference type="AlphaFoldDB" id="A0A853FC24"/>
<evidence type="ECO:0000313" key="2">
    <source>
        <dbReference type="Proteomes" id="UP000580517"/>
    </source>
</evidence>
<dbReference type="SUPFAM" id="SSF46626">
    <property type="entry name" value="Cytochrome c"/>
    <property type="match status" value="1"/>
</dbReference>
<dbReference type="GO" id="GO:0009055">
    <property type="term" value="F:electron transfer activity"/>
    <property type="evidence" value="ECO:0007669"/>
    <property type="project" value="InterPro"/>
</dbReference>
<name>A0A853FC24_9BURK</name>
<dbReference type="EMBL" id="JACCEW010000003">
    <property type="protein sequence ID" value="NYT37318.1"/>
    <property type="molecule type" value="Genomic_DNA"/>
</dbReference>
<reference evidence="1 2" key="1">
    <citation type="submission" date="2020-07" db="EMBL/GenBank/DDBJ databases">
        <title>Taxonomic revisions and descriptions of new bacterial species based on genomic comparisons in the high-G+C-content subgroup of the family Alcaligenaceae.</title>
        <authorList>
            <person name="Szabo A."/>
            <person name="Felfoldi T."/>
        </authorList>
    </citation>
    <scope>NUCLEOTIDE SEQUENCE [LARGE SCALE GENOMIC DNA]</scope>
    <source>
        <strain evidence="1 2">DSM 25264</strain>
    </source>
</reference>
<dbReference type="InterPro" id="IPR036909">
    <property type="entry name" value="Cyt_c-like_dom_sf"/>
</dbReference>
<accession>A0A853FC24</accession>